<evidence type="ECO:0000313" key="2">
    <source>
        <dbReference type="Proteomes" id="UP000789860"/>
    </source>
</evidence>
<organism evidence="1 2">
    <name type="scientific">Scutellospora calospora</name>
    <dbReference type="NCBI Taxonomy" id="85575"/>
    <lineage>
        <taxon>Eukaryota</taxon>
        <taxon>Fungi</taxon>
        <taxon>Fungi incertae sedis</taxon>
        <taxon>Mucoromycota</taxon>
        <taxon>Glomeromycotina</taxon>
        <taxon>Glomeromycetes</taxon>
        <taxon>Diversisporales</taxon>
        <taxon>Gigasporaceae</taxon>
        <taxon>Scutellospora</taxon>
    </lineage>
</organism>
<gene>
    <name evidence="1" type="ORF">SCALOS_LOCUS222</name>
</gene>
<keyword evidence="2" id="KW-1185">Reference proteome</keyword>
<accession>A0ACA9JUD0</accession>
<protein>
    <submittedName>
        <fullName evidence="1">6481_t:CDS:1</fullName>
    </submittedName>
</protein>
<dbReference type="Proteomes" id="UP000789860">
    <property type="component" value="Unassembled WGS sequence"/>
</dbReference>
<comment type="caution">
    <text evidence="1">The sequence shown here is derived from an EMBL/GenBank/DDBJ whole genome shotgun (WGS) entry which is preliminary data.</text>
</comment>
<evidence type="ECO:0000313" key="1">
    <source>
        <dbReference type="EMBL" id="CAG8435781.1"/>
    </source>
</evidence>
<sequence length="104" mass="12008">MNIIEPNIQKTIQDNMPELQYIQEIIQDNIAKLCIQETIQFDIPLINSYNINIKQVELSNIISESLINEVSTDNTLLIIKAMEQLGIENIDIVVLNKAIFLLYY</sequence>
<proteinExistence type="predicted"/>
<reference evidence="1" key="1">
    <citation type="submission" date="2021-06" db="EMBL/GenBank/DDBJ databases">
        <authorList>
            <person name="Kallberg Y."/>
            <person name="Tangrot J."/>
            <person name="Rosling A."/>
        </authorList>
    </citation>
    <scope>NUCLEOTIDE SEQUENCE</scope>
    <source>
        <strain evidence="1">AU212A</strain>
    </source>
</reference>
<dbReference type="EMBL" id="CAJVPM010000090">
    <property type="protein sequence ID" value="CAG8435781.1"/>
    <property type="molecule type" value="Genomic_DNA"/>
</dbReference>
<name>A0ACA9JUD0_9GLOM</name>